<accession>A0AC60P2I6</accession>
<organism evidence="1 2">
    <name type="scientific">Ixodes persulcatus</name>
    <name type="common">Taiga tick</name>
    <dbReference type="NCBI Taxonomy" id="34615"/>
    <lineage>
        <taxon>Eukaryota</taxon>
        <taxon>Metazoa</taxon>
        <taxon>Ecdysozoa</taxon>
        <taxon>Arthropoda</taxon>
        <taxon>Chelicerata</taxon>
        <taxon>Arachnida</taxon>
        <taxon>Acari</taxon>
        <taxon>Parasitiformes</taxon>
        <taxon>Ixodida</taxon>
        <taxon>Ixodoidea</taxon>
        <taxon>Ixodidae</taxon>
        <taxon>Ixodinae</taxon>
        <taxon>Ixodes</taxon>
    </lineage>
</organism>
<evidence type="ECO:0000313" key="1">
    <source>
        <dbReference type="EMBL" id="KAG0413599.1"/>
    </source>
</evidence>
<sequence length="158" mass="17343">MNSQAIAMFLVVAVLAGAVMAVPFNNYDDSFLDEYKEKLENYLMSADKRSCIKRNGICDGPPQRLLPPVGVPLQPLGNQLPMHEGRSLPVARQEVNDTDILSRARPVVDIPPPQPLPKIIPGYATDRDVSTAPAPAQWGSVMSPPERRVNKEDVARCL</sequence>
<comment type="caution">
    <text evidence="1">The sequence shown here is derived from an EMBL/GenBank/DDBJ whole genome shotgun (WGS) entry which is preliminary data.</text>
</comment>
<proteinExistence type="predicted"/>
<dbReference type="EMBL" id="JABSTQ010011246">
    <property type="protein sequence ID" value="KAG0413599.1"/>
    <property type="molecule type" value="Genomic_DNA"/>
</dbReference>
<gene>
    <name evidence="1" type="ORF">HPB47_009252</name>
</gene>
<evidence type="ECO:0000313" key="2">
    <source>
        <dbReference type="Proteomes" id="UP000805193"/>
    </source>
</evidence>
<protein>
    <submittedName>
        <fullName evidence="1">Uncharacterized protein</fullName>
    </submittedName>
</protein>
<keyword evidence="2" id="KW-1185">Reference proteome</keyword>
<reference evidence="1 2" key="1">
    <citation type="journal article" date="2020" name="Cell">
        <title>Large-Scale Comparative Analyses of Tick Genomes Elucidate Their Genetic Diversity and Vector Capacities.</title>
        <authorList>
            <consortium name="Tick Genome and Microbiome Consortium (TIGMIC)"/>
            <person name="Jia N."/>
            <person name="Wang J."/>
            <person name="Shi W."/>
            <person name="Du L."/>
            <person name="Sun Y."/>
            <person name="Zhan W."/>
            <person name="Jiang J.F."/>
            <person name="Wang Q."/>
            <person name="Zhang B."/>
            <person name="Ji P."/>
            <person name="Bell-Sakyi L."/>
            <person name="Cui X.M."/>
            <person name="Yuan T.T."/>
            <person name="Jiang B.G."/>
            <person name="Yang W.F."/>
            <person name="Lam T.T."/>
            <person name="Chang Q.C."/>
            <person name="Ding S.J."/>
            <person name="Wang X.J."/>
            <person name="Zhu J.G."/>
            <person name="Ruan X.D."/>
            <person name="Zhao L."/>
            <person name="Wei J.T."/>
            <person name="Ye R.Z."/>
            <person name="Que T.C."/>
            <person name="Du C.H."/>
            <person name="Zhou Y.H."/>
            <person name="Cheng J.X."/>
            <person name="Dai P.F."/>
            <person name="Guo W.B."/>
            <person name="Han X.H."/>
            <person name="Huang E.J."/>
            <person name="Li L.F."/>
            <person name="Wei W."/>
            <person name="Gao Y.C."/>
            <person name="Liu J.Z."/>
            <person name="Shao H.Z."/>
            <person name="Wang X."/>
            <person name="Wang C.C."/>
            <person name="Yang T.C."/>
            <person name="Huo Q.B."/>
            <person name="Li W."/>
            <person name="Chen H.Y."/>
            <person name="Chen S.E."/>
            <person name="Zhou L.G."/>
            <person name="Ni X.B."/>
            <person name="Tian J.H."/>
            <person name="Sheng Y."/>
            <person name="Liu T."/>
            <person name="Pan Y.S."/>
            <person name="Xia L.Y."/>
            <person name="Li J."/>
            <person name="Zhao F."/>
            <person name="Cao W.C."/>
        </authorList>
    </citation>
    <scope>NUCLEOTIDE SEQUENCE [LARGE SCALE GENOMIC DNA]</scope>
    <source>
        <strain evidence="1">Iper-2018</strain>
    </source>
</reference>
<name>A0AC60P2I6_IXOPE</name>
<dbReference type="Proteomes" id="UP000805193">
    <property type="component" value="Unassembled WGS sequence"/>
</dbReference>